<proteinExistence type="inferred from homology"/>
<feature type="domain" description="Rieske" evidence="9">
    <location>
        <begin position="35"/>
        <end position="146"/>
    </location>
</feature>
<dbReference type="Pfam" id="PF00848">
    <property type="entry name" value="Ring_hydroxyl_A"/>
    <property type="match status" value="1"/>
</dbReference>
<evidence type="ECO:0000256" key="6">
    <source>
        <dbReference type="ARBA" id="ARBA00023004"/>
    </source>
</evidence>
<comment type="caution">
    <text evidence="10">The sequence shown here is derived from an EMBL/GenBank/DDBJ whole genome shotgun (WGS) entry which is preliminary data.</text>
</comment>
<evidence type="ECO:0000256" key="7">
    <source>
        <dbReference type="ARBA" id="ARBA00023014"/>
    </source>
</evidence>
<dbReference type="EMBL" id="JAPJDO010000045">
    <property type="protein sequence ID" value="MCX2940687.1"/>
    <property type="molecule type" value="Genomic_DNA"/>
</dbReference>
<evidence type="ECO:0000256" key="1">
    <source>
        <dbReference type="ARBA" id="ARBA00008751"/>
    </source>
</evidence>
<gene>
    <name evidence="10" type="ORF">ORI27_28740</name>
</gene>
<dbReference type="RefSeq" id="WP_266000555.1">
    <property type="nucleotide sequence ID" value="NZ_JAPJDN010000045.1"/>
</dbReference>
<keyword evidence="7" id="KW-0411">Iron-sulfur</keyword>
<dbReference type="PROSITE" id="PS51296">
    <property type="entry name" value="RIESKE"/>
    <property type="match status" value="1"/>
</dbReference>
<dbReference type="Proteomes" id="UP001300745">
    <property type="component" value="Unassembled WGS sequence"/>
</dbReference>
<evidence type="ECO:0000313" key="11">
    <source>
        <dbReference type="Proteomes" id="UP001300745"/>
    </source>
</evidence>
<comment type="similarity">
    <text evidence="1">Belongs to the bacterial ring-hydroxylating dioxygenase alpha subunit family.</text>
</comment>
<evidence type="ECO:0000313" key="10">
    <source>
        <dbReference type="EMBL" id="MCX2940687.1"/>
    </source>
</evidence>
<protein>
    <submittedName>
        <fullName evidence="10">Rieske 2Fe-2S domain-containing protein</fullName>
    </submittedName>
</protein>
<dbReference type="InterPro" id="IPR036922">
    <property type="entry name" value="Rieske_2Fe-2S_sf"/>
</dbReference>
<dbReference type="InterPro" id="IPR015879">
    <property type="entry name" value="Ring_hydroxy_dOase_asu_C_dom"/>
</dbReference>
<keyword evidence="4" id="KW-0223">Dioxygenase</keyword>
<sequence>MSELIDTEYREVAMRVLDDEELYRLELKHIFARAWTAVAHEDEIPDVGDYVLRYVGEDELIISRGENGEITAALNVCSHRGVKVCRFEAGNAKTFQCSYHGWVYKSDGSFRAAPMAREVMQGTLRSKAELSLLRARTDTYLGMVFATFDESAPSLREYLGPIAWYTDLMFGRTDSGMTVLGHPQRFTIQANWKSAAEQLAGDVLHTGFLHRALTELGIVTMNDEMPDHMLGVSASFQGHFSRCFDLRKGHYISGQSGKDVTNLSLMERLRLIPPPGMSVDMVDQLESRFDEGQLRVLAEWTPQECVIFPNVVGLAMPFQMADGSASAFFSWRSLVPKGPHQFEIVHWTMVERDASQELRDSVNMMTTTTFGSGGFIEADDSDTWPQQAKSARGVMGAQRKLRYQAITGESRPHDWPGPGQIYPGIAKDDAQWNWWLRYLEFMEGRPW</sequence>
<evidence type="ECO:0000256" key="5">
    <source>
        <dbReference type="ARBA" id="ARBA00023002"/>
    </source>
</evidence>
<dbReference type="InterPro" id="IPR017941">
    <property type="entry name" value="Rieske_2Fe-2S"/>
</dbReference>
<dbReference type="Pfam" id="PF00355">
    <property type="entry name" value="Rieske"/>
    <property type="match status" value="1"/>
</dbReference>
<dbReference type="InterPro" id="IPR001663">
    <property type="entry name" value="Rng_hydr_dOase-A"/>
</dbReference>
<evidence type="ECO:0000256" key="2">
    <source>
        <dbReference type="ARBA" id="ARBA00022714"/>
    </source>
</evidence>
<evidence type="ECO:0000256" key="8">
    <source>
        <dbReference type="ARBA" id="ARBA00023027"/>
    </source>
</evidence>
<dbReference type="SUPFAM" id="SSF50022">
    <property type="entry name" value="ISP domain"/>
    <property type="match status" value="1"/>
</dbReference>
<keyword evidence="3" id="KW-0479">Metal-binding</keyword>
<evidence type="ECO:0000256" key="3">
    <source>
        <dbReference type="ARBA" id="ARBA00022723"/>
    </source>
</evidence>
<reference evidence="10 11" key="1">
    <citation type="submission" date="2022-11" db="EMBL/GenBank/DDBJ databases">
        <title>Mycobacterium sp. nov.</title>
        <authorList>
            <person name="Papic B."/>
            <person name="Spicic S."/>
            <person name="Duvnjak S."/>
        </authorList>
    </citation>
    <scope>NUCLEOTIDE SEQUENCE [LARGE SCALE GENOMIC DNA]</scope>
    <source>
        <strain evidence="10 11">CVI_P4</strain>
    </source>
</reference>
<keyword evidence="5" id="KW-0560">Oxidoreductase</keyword>
<keyword evidence="11" id="KW-1185">Reference proteome</keyword>
<dbReference type="PRINTS" id="PR00090">
    <property type="entry name" value="RNGDIOXGNASE"/>
</dbReference>
<dbReference type="PANTHER" id="PTHR43756:SF1">
    <property type="entry name" value="3-PHENYLPROPIONATE_CINNAMIC ACID DIOXYGENASE SUBUNIT ALPHA"/>
    <property type="match status" value="1"/>
</dbReference>
<name>A0ABT3SPH2_9MYCO</name>
<dbReference type="PANTHER" id="PTHR43756">
    <property type="entry name" value="CHOLINE MONOOXYGENASE, CHLOROPLASTIC"/>
    <property type="match status" value="1"/>
</dbReference>
<dbReference type="PROSITE" id="PS00570">
    <property type="entry name" value="RING_HYDROXYL_ALPHA"/>
    <property type="match status" value="1"/>
</dbReference>
<dbReference type="Gene3D" id="3.90.380.10">
    <property type="entry name" value="Naphthalene 1,2-dioxygenase Alpha Subunit, Chain A, domain 1"/>
    <property type="match status" value="1"/>
</dbReference>
<keyword evidence="2" id="KW-0001">2Fe-2S</keyword>
<evidence type="ECO:0000256" key="4">
    <source>
        <dbReference type="ARBA" id="ARBA00022964"/>
    </source>
</evidence>
<dbReference type="Gene3D" id="2.102.10.10">
    <property type="entry name" value="Rieske [2Fe-2S] iron-sulphur domain"/>
    <property type="match status" value="1"/>
</dbReference>
<keyword evidence="8" id="KW-0520">NAD</keyword>
<dbReference type="InterPro" id="IPR015881">
    <property type="entry name" value="ARHD_Rieske_2Fe_2S"/>
</dbReference>
<keyword evidence="6" id="KW-0408">Iron</keyword>
<accession>A0ABT3SPH2</accession>
<dbReference type="SUPFAM" id="SSF55961">
    <property type="entry name" value="Bet v1-like"/>
    <property type="match status" value="1"/>
</dbReference>
<organism evidence="10 11">
    <name type="scientific">Mycobacterium pinniadriaticum</name>
    <dbReference type="NCBI Taxonomy" id="2994102"/>
    <lineage>
        <taxon>Bacteria</taxon>
        <taxon>Bacillati</taxon>
        <taxon>Actinomycetota</taxon>
        <taxon>Actinomycetes</taxon>
        <taxon>Mycobacteriales</taxon>
        <taxon>Mycobacteriaceae</taxon>
        <taxon>Mycobacterium</taxon>
    </lineage>
</organism>
<evidence type="ECO:0000259" key="9">
    <source>
        <dbReference type="PROSITE" id="PS51296"/>
    </source>
</evidence>